<evidence type="ECO:0000313" key="2">
    <source>
        <dbReference type="Proteomes" id="UP000027361"/>
    </source>
</evidence>
<reference evidence="1 2" key="1">
    <citation type="submission" date="2014-05" db="EMBL/GenBank/DDBJ databases">
        <title>Draft genome sequence of a rare smut relative, Tilletiaria anomala UBC 951.</title>
        <authorList>
            <consortium name="DOE Joint Genome Institute"/>
            <person name="Toome M."/>
            <person name="Kuo A."/>
            <person name="Henrissat B."/>
            <person name="Lipzen A."/>
            <person name="Tritt A."/>
            <person name="Yoshinaga Y."/>
            <person name="Zane M."/>
            <person name="Barry K."/>
            <person name="Grigoriev I.V."/>
            <person name="Spatafora J.W."/>
            <person name="Aimea M.C."/>
        </authorList>
    </citation>
    <scope>NUCLEOTIDE SEQUENCE [LARGE SCALE GENOMIC DNA]</scope>
    <source>
        <strain evidence="1 2">UBC 951</strain>
    </source>
</reference>
<organism evidence="1 2">
    <name type="scientific">Tilletiaria anomala (strain ATCC 24038 / CBS 436.72 / UBC 951)</name>
    <dbReference type="NCBI Taxonomy" id="1037660"/>
    <lineage>
        <taxon>Eukaryota</taxon>
        <taxon>Fungi</taxon>
        <taxon>Dikarya</taxon>
        <taxon>Basidiomycota</taxon>
        <taxon>Ustilaginomycotina</taxon>
        <taxon>Exobasidiomycetes</taxon>
        <taxon>Georgefischeriales</taxon>
        <taxon>Tilletiariaceae</taxon>
        <taxon>Tilletiaria</taxon>
    </lineage>
</organism>
<sequence length="138" mass="15124">MPLKEHGTLKFKSLQRTPNPEEDVLKTASKCFMGYVEHTCGLNSQSRVQSHRTYCEEADAESGADGGDDIVDTAAAQPTMARMLTGHHSNRRCSPFMNQKDLVCLRASSTLPASPGFALVVLCDQRFGVSTCVRCRSQ</sequence>
<evidence type="ECO:0000313" key="1">
    <source>
        <dbReference type="EMBL" id="KDN37215.1"/>
    </source>
</evidence>
<comment type="caution">
    <text evidence="1">The sequence shown here is derived from an EMBL/GenBank/DDBJ whole genome shotgun (WGS) entry which is preliminary data.</text>
</comment>
<accession>A0A066VF38</accession>
<dbReference type="Proteomes" id="UP000027361">
    <property type="component" value="Unassembled WGS sequence"/>
</dbReference>
<dbReference type="AlphaFoldDB" id="A0A066VF38"/>
<dbReference type="InParanoid" id="A0A066VF38"/>
<keyword evidence="2" id="KW-1185">Reference proteome</keyword>
<dbReference type="RefSeq" id="XP_013240280.1">
    <property type="nucleotide sequence ID" value="XM_013384826.1"/>
</dbReference>
<protein>
    <submittedName>
        <fullName evidence="1">Uncharacterized protein</fullName>
    </submittedName>
</protein>
<proteinExistence type="predicted"/>
<name>A0A066VF38_TILAU</name>
<dbReference type="GeneID" id="25267470"/>
<dbReference type="EMBL" id="JMSN01000146">
    <property type="protein sequence ID" value="KDN37215.1"/>
    <property type="molecule type" value="Genomic_DNA"/>
</dbReference>
<gene>
    <name evidence="1" type="ORF">K437DRAFT_42943</name>
</gene>
<dbReference type="HOGENOM" id="CLU_1856689_0_0_1"/>